<accession>A0A1Y1K3M7</accession>
<evidence type="ECO:0000256" key="2">
    <source>
        <dbReference type="ARBA" id="ARBA00012732"/>
    </source>
</evidence>
<keyword evidence="6" id="KW-0326">Glycosidase</keyword>
<evidence type="ECO:0000256" key="8">
    <source>
        <dbReference type="SAM" id="SignalP"/>
    </source>
</evidence>
<reference evidence="9" key="1">
    <citation type="journal article" date="2016" name="Sci. Rep.">
        <title>Molecular characterization of firefly nuptial gifts: a multi-omics approach sheds light on postcopulatory sexual selection.</title>
        <authorList>
            <person name="Al-Wathiqui N."/>
            <person name="Fallon T.R."/>
            <person name="South A."/>
            <person name="Weng J.K."/>
            <person name="Lewis S.M."/>
        </authorList>
    </citation>
    <scope>NUCLEOTIDE SEQUENCE</scope>
</reference>
<evidence type="ECO:0000256" key="7">
    <source>
        <dbReference type="PIRSR" id="PIRSR608597-3"/>
    </source>
</evidence>
<dbReference type="GO" id="GO:0031640">
    <property type="term" value="P:killing of cells of another organism"/>
    <property type="evidence" value="ECO:0007669"/>
    <property type="project" value="UniProtKB-KW"/>
</dbReference>
<dbReference type="EC" id="3.2.1.17" evidence="2"/>
<keyword evidence="4" id="KW-0081">Bacteriolytic enzyme</keyword>
<dbReference type="AlphaFoldDB" id="A0A1Y1K3M7"/>
<dbReference type="GO" id="GO:0003796">
    <property type="term" value="F:lysozyme activity"/>
    <property type="evidence" value="ECO:0007669"/>
    <property type="project" value="UniProtKB-EC"/>
</dbReference>
<dbReference type="PROSITE" id="PS51909">
    <property type="entry name" value="LYSOZYME_I"/>
    <property type="match status" value="1"/>
</dbReference>
<keyword evidence="8" id="KW-0732">Signal</keyword>
<feature type="disulfide bond" evidence="7">
    <location>
        <begin position="39"/>
        <end position="45"/>
    </location>
</feature>
<feature type="disulfide bond" evidence="7">
    <location>
        <begin position="82"/>
        <end position="88"/>
    </location>
</feature>
<name>A0A1Y1K3M7_PHOPY</name>
<evidence type="ECO:0000256" key="4">
    <source>
        <dbReference type="ARBA" id="ARBA00022638"/>
    </source>
</evidence>
<sequence>MQRFVVVLIVTSLFCVLTNVKGLENLIGTDIQKCLNCVCHARSGCWSRFNCARYSISLEYWIDGGSHTDGPYDNLKDAYNSCMKNENCILNTIKSYTDRFDDRDCNCDGVFDCKDRLAIHLFGDACFNPKFGDVYSKRFNHCAAQVGVHEMASAEGSCVVQVY</sequence>
<keyword evidence="7" id="KW-1015">Disulfide bond</keyword>
<evidence type="ECO:0000313" key="10">
    <source>
        <dbReference type="EMBL" id="KAB0792923.1"/>
    </source>
</evidence>
<feature type="chain" id="PRO_5033291658" description="lysozyme" evidence="8">
    <location>
        <begin position="23"/>
        <end position="163"/>
    </location>
</feature>
<dbReference type="Proteomes" id="UP000327044">
    <property type="component" value="Unassembled WGS sequence"/>
</dbReference>
<gene>
    <name evidence="10" type="ORF">PPYR_12543</name>
</gene>
<reference evidence="10 11" key="2">
    <citation type="journal article" date="2018" name="Elife">
        <title>Firefly genomes illuminate parallel origins of bioluminescence in beetles.</title>
        <authorList>
            <person name="Fallon T.R."/>
            <person name="Lower S.E."/>
            <person name="Chang C.H."/>
            <person name="Bessho-Uehara M."/>
            <person name="Martin G.J."/>
            <person name="Bewick A.J."/>
            <person name="Behringer M."/>
            <person name="Debat H.J."/>
            <person name="Wong I."/>
            <person name="Day J.C."/>
            <person name="Suvorov A."/>
            <person name="Silva C.J."/>
            <person name="Stanger-Hall K.F."/>
            <person name="Hall D.W."/>
            <person name="Schmitz R.J."/>
            <person name="Nelson D.R."/>
            <person name="Lewis S.M."/>
            <person name="Shigenobu S."/>
            <person name="Bybee S.M."/>
            <person name="Larracuente A.M."/>
            <person name="Oba Y."/>
            <person name="Weng J.K."/>
        </authorList>
    </citation>
    <scope>NUCLEOTIDE SEQUENCE [LARGE SCALE GENOMIC DNA]</scope>
    <source>
        <strain evidence="10">1611_PpyrPB1</strain>
        <tissue evidence="10">Whole body</tissue>
    </source>
</reference>
<dbReference type="InParanoid" id="A0A1Y1K3M7"/>
<dbReference type="GO" id="GO:0042742">
    <property type="term" value="P:defense response to bacterium"/>
    <property type="evidence" value="ECO:0007669"/>
    <property type="project" value="UniProtKB-KW"/>
</dbReference>
<feature type="signal peptide" evidence="8">
    <location>
        <begin position="1"/>
        <end position="22"/>
    </location>
</feature>
<dbReference type="Pfam" id="PF05497">
    <property type="entry name" value="Destabilase"/>
    <property type="match status" value="1"/>
</dbReference>
<reference evidence="10" key="3">
    <citation type="submission" date="2019-08" db="EMBL/GenBank/DDBJ databases">
        <authorList>
            <consortium name="Photinus pyralis genome working group"/>
            <person name="Fallon T.R."/>
            <person name="Sander Lower S.E."/>
            <person name="Weng J.-K."/>
        </authorList>
    </citation>
    <scope>NUCLEOTIDE SEQUENCE</scope>
    <source>
        <strain evidence="10">1611_PpyrPB1</strain>
        <tissue evidence="10">Whole body</tissue>
    </source>
</reference>
<evidence type="ECO:0000313" key="9">
    <source>
        <dbReference type="EMBL" id="JAV54215.1"/>
    </source>
</evidence>
<evidence type="ECO:0000256" key="3">
    <source>
        <dbReference type="ARBA" id="ARBA00022529"/>
    </source>
</evidence>
<evidence type="ECO:0000313" key="11">
    <source>
        <dbReference type="Proteomes" id="UP000327044"/>
    </source>
</evidence>
<dbReference type="EMBL" id="VVIM01000009">
    <property type="protein sequence ID" value="KAB0792923.1"/>
    <property type="molecule type" value="Genomic_DNA"/>
</dbReference>
<comment type="catalytic activity">
    <reaction evidence="1">
        <text>Hydrolysis of (1-&gt;4)-beta-linkages between N-acetylmuramic acid and N-acetyl-D-glucosamine residues in a peptidoglycan and between N-acetyl-D-glucosamine residues in chitodextrins.</text>
        <dbReference type="EC" id="3.2.1.17"/>
    </reaction>
</comment>
<evidence type="ECO:0000256" key="5">
    <source>
        <dbReference type="ARBA" id="ARBA00022801"/>
    </source>
</evidence>
<dbReference type="OrthoDB" id="6337871at2759"/>
<protein>
    <recommendedName>
        <fullName evidence="2">lysozyme</fullName>
        <ecNumber evidence="2">3.2.1.17</ecNumber>
    </recommendedName>
</protein>
<dbReference type="Gene3D" id="1.10.530.10">
    <property type="match status" value="1"/>
</dbReference>
<keyword evidence="3" id="KW-0929">Antimicrobial</keyword>
<organism evidence="9">
    <name type="scientific">Photinus pyralis</name>
    <name type="common">Common eastern firefly</name>
    <name type="synonym">Lampyris pyralis</name>
    <dbReference type="NCBI Taxonomy" id="7054"/>
    <lineage>
        <taxon>Eukaryota</taxon>
        <taxon>Metazoa</taxon>
        <taxon>Ecdysozoa</taxon>
        <taxon>Arthropoda</taxon>
        <taxon>Hexapoda</taxon>
        <taxon>Insecta</taxon>
        <taxon>Pterygota</taxon>
        <taxon>Neoptera</taxon>
        <taxon>Endopterygota</taxon>
        <taxon>Coleoptera</taxon>
        <taxon>Polyphaga</taxon>
        <taxon>Elateriformia</taxon>
        <taxon>Elateroidea</taxon>
        <taxon>Lampyridae</taxon>
        <taxon>Lampyrinae</taxon>
        <taxon>Photinus</taxon>
    </lineage>
</organism>
<evidence type="ECO:0000256" key="6">
    <source>
        <dbReference type="ARBA" id="ARBA00023295"/>
    </source>
</evidence>
<keyword evidence="11" id="KW-1185">Reference proteome</keyword>
<dbReference type="InterPro" id="IPR008597">
    <property type="entry name" value="Invert_lysozyme"/>
</dbReference>
<proteinExistence type="predicted"/>
<keyword evidence="5" id="KW-0378">Hydrolase</keyword>
<dbReference type="EMBL" id="GEZM01097419">
    <property type="protein sequence ID" value="JAV54215.1"/>
    <property type="molecule type" value="Transcribed_RNA"/>
</dbReference>
<evidence type="ECO:0000256" key="1">
    <source>
        <dbReference type="ARBA" id="ARBA00000632"/>
    </source>
</evidence>
<feature type="disulfide bond" evidence="7">
    <location>
        <begin position="34"/>
        <end position="113"/>
    </location>
</feature>